<dbReference type="Proteomes" id="UP000280935">
    <property type="component" value="Unassembled WGS sequence"/>
</dbReference>
<accession>A0A3P1WRT0</accession>
<gene>
    <name evidence="1" type="ORF">EII35_12240</name>
</gene>
<name>A0A3P1WRT0_9ACTN</name>
<evidence type="ECO:0000313" key="1">
    <source>
        <dbReference type="EMBL" id="RRD48558.1"/>
    </source>
</evidence>
<dbReference type="InterPro" id="IPR011044">
    <property type="entry name" value="Quino_amine_DH_bsu"/>
</dbReference>
<dbReference type="OrthoDB" id="3723263at2"/>
<organism evidence="1 2">
    <name type="scientific">Arachnia propionica</name>
    <dbReference type="NCBI Taxonomy" id="1750"/>
    <lineage>
        <taxon>Bacteria</taxon>
        <taxon>Bacillati</taxon>
        <taxon>Actinomycetota</taxon>
        <taxon>Actinomycetes</taxon>
        <taxon>Propionibacteriales</taxon>
        <taxon>Propionibacteriaceae</taxon>
        <taxon>Arachnia</taxon>
    </lineage>
</organism>
<dbReference type="EMBL" id="RQYT01000036">
    <property type="protein sequence ID" value="RRD48558.1"/>
    <property type="molecule type" value="Genomic_DNA"/>
</dbReference>
<dbReference type="AlphaFoldDB" id="A0A3P1WRT0"/>
<dbReference type="InterPro" id="IPR006311">
    <property type="entry name" value="TAT_signal"/>
</dbReference>
<comment type="caution">
    <text evidence="1">The sequence shown here is derived from an EMBL/GenBank/DDBJ whole genome shotgun (WGS) entry which is preliminary data.</text>
</comment>
<dbReference type="PROSITE" id="PS51318">
    <property type="entry name" value="TAT"/>
    <property type="match status" value="1"/>
</dbReference>
<dbReference type="Gene3D" id="2.130.10.10">
    <property type="entry name" value="YVTN repeat-like/Quinoprotein amine dehydrogenase"/>
    <property type="match status" value="2"/>
</dbReference>
<dbReference type="SUPFAM" id="SSF50969">
    <property type="entry name" value="YVTN repeat-like/Quinoprotein amine dehydrogenase"/>
    <property type="match status" value="1"/>
</dbReference>
<proteinExistence type="predicted"/>
<reference evidence="1 2" key="1">
    <citation type="submission" date="2018-11" db="EMBL/GenBank/DDBJ databases">
        <title>Genomes From Bacteria Associated with the Canine Oral Cavity: a Test Case for Automated Genome-Based Taxonomic Assignment.</title>
        <authorList>
            <person name="Coil D.A."/>
            <person name="Jospin G."/>
            <person name="Darling A.E."/>
            <person name="Wallis C."/>
            <person name="Davis I.J."/>
            <person name="Harris S."/>
            <person name="Eisen J.A."/>
            <person name="Holcombe L.J."/>
            <person name="O'Flynn C."/>
        </authorList>
    </citation>
    <scope>NUCLEOTIDE SEQUENCE [LARGE SCALE GENOMIC DNA]</scope>
    <source>
        <strain evidence="1 2">OH2822_COT-296</strain>
    </source>
</reference>
<dbReference type="InterPro" id="IPR015943">
    <property type="entry name" value="WD40/YVTN_repeat-like_dom_sf"/>
</dbReference>
<evidence type="ECO:0000313" key="2">
    <source>
        <dbReference type="Proteomes" id="UP000280935"/>
    </source>
</evidence>
<protein>
    <submittedName>
        <fullName evidence="1">WD40 repeat domain-containing protein</fullName>
    </submittedName>
</protein>
<sequence>MTTLPLTRRSLLVGLTTLGLSALVGCDSRPTQPSGWADGIPEAPTRRSKVTAVCDMAQMMPRPVPSRDGSLVLTYARWMEVAGRSGALLWDTATGRLLPDSLSGARSEVTRFRHDNSLVGAVGAAVVHSDPASGTARHFGTGHALFEPPCGGVSAITSVVCSPIGKYVATGGDDGYVGIFDWQTAHRLTWVRIAEGYAMVHGFSLDKLVVSLDDATLLLKMDGTEAFRFDGTPHRPLVAEDTLLVANPDGGWDRIDPATGRQTAHLPSEVRSWDTLTPDGATLFTSPNDHVGASLEPRPFQITDVATGTTREVSLTILTGGTVLLPDGRLLAATDEGISVFDSTTGEPQGTFATS</sequence>
<dbReference type="RefSeq" id="WP_125228752.1">
    <property type="nucleotide sequence ID" value="NZ_RQYT01000036.1"/>
</dbReference>